<organism evidence="21 22">
    <name type="scientific">Rosistilla oblonga</name>
    <dbReference type="NCBI Taxonomy" id="2527990"/>
    <lineage>
        <taxon>Bacteria</taxon>
        <taxon>Pseudomonadati</taxon>
        <taxon>Planctomycetota</taxon>
        <taxon>Planctomycetia</taxon>
        <taxon>Pirellulales</taxon>
        <taxon>Pirellulaceae</taxon>
        <taxon>Rosistilla</taxon>
    </lineage>
</organism>
<dbReference type="CDD" id="cd00088">
    <property type="entry name" value="HPT"/>
    <property type="match status" value="1"/>
</dbReference>
<keyword evidence="4" id="KW-1003">Cell membrane</keyword>
<keyword evidence="8" id="KW-0547">Nucleotide-binding</keyword>
<dbReference type="SMART" id="SM00448">
    <property type="entry name" value="REC"/>
    <property type="match status" value="2"/>
</dbReference>
<feature type="modified residue" description="4-aspartylphosphate" evidence="14">
    <location>
        <position position="706"/>
    </location>
</feature>
<feature type="modified residue" description="Phosphohistidine" evidence="13">
    <location>
        <position position="1021"/>
    </location>
</feature>
<dbReference type="SUPFAM" id="SSF55874">
    <property type="entry name" value="ATPase domain of HSP90 chaperone/DNA topoisomerase II/histidine kinase"/>
    <property type="match status" value="1"/>
</dbReference>
<dbReference type="SMART" id="SM00304">
    <property type="entry name" value="HAMP"/>
    <property type="match status" value="1"/>
</dbReference>
<feature type="domain" description="HAMP" evidence="19">
    <location>
        <begin position="321"/>
        <end position="373"/>
    </location>
</feature>
<dbReference type="FunFam" id="3.30.565.10:FF:000078">
    <property type="entry name" value="Two-component sensor histidine kinase"/>
    <property type="match status" value="1"/>
</dbReference>
<dbReference type="InterPro" id="IPR001789">
    <property type="entry name" value="Sig_transdc_resp-reg_receiver"/>
</dbReference>
<dbReference type="CDD" id="cd06225">
    <property type="entry name" value="HAMP"/>
    <property type="match status" value="1"/>
</dbReference>
<feature type="modified residue" description="4-aspartylphosphate" evidence="14">
    <location>
        <position position="846"/>
    </location>
</feature>
<dbReference type="InterPro" id="IPR003661">
    <property type="entry name" value="HisK_dim/P_dom"/>
</dbReference>
<dbReference type="CDD" id="cd17546">
    <property type="entry name" value="REC_hyHK_CKI1_RcsC-like"/>
    <property type="match status" value="1"/>
</dbReference>
<dbReference type="Gene3D" id="3.30.565.10">
    <property type="entry name" value="Histidine kinase-like ATPase, C-terminal domain"/>
    <property type="match status" value="1"/>
</dbReference>
<dbReference type="CDD" id="cd16922">
    <property type="entry name" value="HATPase_EvgS-ArcB-TorS-like"/>
    <property type="match status" value="1"/>
</dbReference>
<feature type="domain" description="HPt" evidence="20">
    <location>
        <begin position="982"/>
        <end position="1079"/>
    </location>
</feature>
<evidence type="ECO:0000313" key="22">
    <source>
        <dbReference type="Proteomes" id="UP000316770"/>
    </source>
</evidence>
<evidence type="ECO:0000256" key="7">
    <source>
        <dbReference type="ARBA" id="ARBA00022692"/>
    </source>
</evidence>
<dbReference type="GO" id="GO:0000155">
    <property type="term" value="F:phosphorelay sensor kinase activity"/>
    <property type="evidence" value="ECO:0007669"/>
    <property type="project" value="InterPro"/>
</dbReference>
<evidence type="ECO:0000256" key="3">
    <source>
        <dbReference type="ARBA" id="ARBA00012438"/>
    </source>
</evidence>
<comment type="catalytic activity">
    <reaction evidence="1">
        <text>ATP + protein L-histidine = ADP + protein N-phospho-L-histidine.</text>
        <dbReference type="EC" id="2.7.13.3"/>
    </reaction>
</comment>
<dbReference type="Pfam" id="PF00672">
    <property type="entry name" value="HAMP"/>
    <property type="match status" value="1"/>
</dbReference>
<evidence type="ECO:0000256" key="13">
    <source>
        <dbReference type="PROSITE-ProRule" id="PRU00110"/>
    </source>
</evidence>
<dbReference type="PROSITE" id="PS50110">
    <property type="entry name" value="RESPONSE_REGULATORY"/>
    <property type="match status" value="2"/>
</dbReference>
<dbReference type="Gene3D" id="1.20.120.160">
    <property type="entry name" value="HPT domain"/>
    <property type="match status" value="1"/>
</dbReference>
<dbReference type="SMART" id="SM00073">
    <property type="entry name" value="HPT"/>
    <property type="match status" value="1"/>
</dbReference>
<evidence type="ECO:0000256" key="11">
    <source>
        <dbReference type="ARBA" id="ARBA00022989"/>
    </source>
</evidence>
<dbReference type="Pfam" id="PF00072">
    <property type="entry name" value="Response_reg"/>
    <property type="match status" value="2"/>
</dbReference>
<keyword evidence="11 16" id="KW-1133">Transmembrane helix</keyword>
<evidence type="ECO:0000256" key="4">
    <source>
        <dbReference type="ARBA" id="ARBA00022475"/>
    </source>
</evidence>
<keyword evidence="6 21" id="KW-0808">Transferase</keyword>
<keyword evidence="16" id="KW-0472">Membrane</keyword>
<dbReference type="CDD" id="cd00156">
    <property type="entry name" value="REC"/>
    <property type="match status" value="1"/>
</dbReference>
<feature type="transmembrane region" description="Helical" evidence="16">
    <location>
        <begin position="20"/>
        <end position="41"/>
    </location>
</feature>
<comment type="subcellular location">
    <subcellularLocation>
        <location evidence="2">Cell membrane</location>
        <topology evidence="2">Multi-pass membrane protein</topology>
    </subcellularLocation>
</comment>
<dbReference type="PROSITE" id="PS50894">
    <property type="entry name" value="HPT"/>
    <property type="match status" value="1"/>
</dbReference>
<evidence type="ECO:0000259" key="17">
    <source>
        <dbReference type="PROSITE" id="PS50109"/>
    </source>
</evidence>
<evidence type="ECO:0000256" key="1">
    <source>
        <dbReference type="ARBA" id="ARBA00000085"/>
    </source>
</evidence>
<evidence type="ECO:0000259" key="20">
    <source>
        <dbReference type="PROSITE" id="PS50894"/>
    </source>
</evidence>
<evidence type="ECO:0000259" key="18">
    <source>
        <dbReference type="PROSITE" id="PS50110"/>
    </source>
</evidence>
<evidence type="ECO:0000259" key="19">
    <source>
        <dbReference type="PROSITE" id="PS50885"/>
    </source>
</evidence>
<keyword evidence="7 16" id="KW-0812">Transmembrane</keyword>
<evidence type="ECO:0000256" key="16">
    <source>
        <dbReference type="SAM" id="Phobius"/>
    </source>
</evidence>
<dbReference type="Pfam" id="PF02518">
    <property type="entry name" value="HATPase_c"/>
    <property type="match status" value="1"/>
</dbReference>
<evidence type="ECO:0000256" key="8">
    <source>
        <dbReference type="ARBA" id="ARBA00022741"/>
    </source>
</evidence>
<dbReference type="Gene3D" id="3.40.50.2300">
    <property type="match status" value="2"/>
</dbReference>
<evidence type="ECO:0000256" key="10">
    <source>
        <dbReference type="ARBA" id="ARBA00022840"/>
    </source>
</evidence>
<keyword evidence="5 14" id="KW-0597">Phosphoprotein</keyword>
<feature type="region of interest" description="Disordered" evidence="15">
    <location>
        <begin position="919"/>
        <end position="944"/>
    </location>
</feature>
<evidence type="ECO:0000256" key="15">
    <source>
        <dbReference type="SAM" id="MobiDB-lite"/>
    </source>
</evidence>
<dbReference type="PRINTS" id="PR00344">
    <property type="entry name" value="BCTRLSENSOR"/>
</dbReference>
<dbReference type="InterPro" id="IPR005467">
    <property type="entry name" value="His_kinase_dom"/>
</dbReference>
<dbReference type="GO" id="GO:0005886">
    <property type="term" value="C:plasma membrane"/>
    <property type="evidence" value="ECO:0007669"/>
    <property type="project" value="UniProtKB-SubCell"/>
</dbReference>
<dbReference type="PROSITE" id="PS50109">
    <property type="entry name" value="HIS_KIN"/>
    <property type="match status" value="1"/>
</dbReference>
<feature type="domain" description="Response regulatory" evidence="18">
    <location>
        <begin position="657"/>
        <end position="772"/>
    </location>
</feature>
<dbReference type="CDD" id="cd00082">
    <property type="entry name" value="HisKA"/>
    <property type="match status" value="1"/>
</dbReference>
<dbReference type="InterPro" id="IPR011006">
    <property type="entry name" value="CheY-like_superfamily"/>
</dbReference>
<dbReference type="SMART" id="SM00388">
    <property type="entry name" value="HisKA"/>
    <property type="match status" value="1"/>
</dbReference>
<dbReference type="InterPro" id="IPR036890">
    <property type="entry name" value="HATPase_C_sf"/>
</dbReference>
<dbReference type="SUPFAM" id="SSF47384">
    <property type="entry name" value="Homodimeric domain of signal transducing histidine kinase"/>
    <property type="match status" value="1"/>
</dbReference>
<dbReference type="SUPFAM" id="SSF103190">
    <property type="entry name" value="Sensory domain-like"/>
    <property type="match status" value="1"/>
</dbReference>
<evidence type="ECO:0000256" key="5">
    <source>
        <dbReference type="ARBA" id="ARBA00022553"/>
    </source>
</evidence>
<name>A0A518IUU9_9BACT</name>
<dbReference type="PANTHER" id="PTHR45339:SF3">
    <property type="entry name" value="HISTIDINE KINASE"/>
    <property type="match status" value="1"/>
</dbReference>
<dbReference type="Pfam" id="PF01627">
    <property type="entry name" value="Hpt"/>
    <property type="match status" value="1"/>
</dbReference>
<reference evidence="21 22" key="1">
    <citation type="submission" date="2019-02" db="EMBL/GenBank/DDBJ databases">
        <title>Deep-cultivation of Planctomycetes and their phenomic and genomic characterization uncovers novel biology.</title>
        <authorList>
            <person name="Wiegand S."/>
            <person name="Jogler M."/>
            <person name="Boedeker C."/>
            <person name="Pinto D."/>
            <person name="Vollmers J."/>
            <person name="Rivas-Marin E."/>
            <person name="Kohn T."/>
            <person name="Peeters S.H."/>
            <person name="Heuer A."/>
            <person name="Rast P."/>
            <person name="Oberbeckmann S."/>
            <person name="Bunk B."/>
            <person name="Jeske O."/>
            <person name="Meyerdierks A."/>
            <person name="Storesund J.E."/>
            <person name="Kallscheuer N."/>
            <person name="Luecker S."/>
            <person name="Lage O.M."/>
            <person name="Pohl T."/>
            <person name="Merkel B.J."/>
            <person name="Hornburger P."/>
            <person name="Mueller R.-W."/>
            <person name="Bruemmer F."/>
            <person name="Labrenz M."/>
            <person name="Spormann A.M."/>
            <person name="Op den Camp H."/>
            <person name="Overmann J."/>
            <person name="Amann R."/>
            <person name="Jetten M.S.M."/>
            <person name="Mascher T."/>
            <person name="Medema M.H."/>
            <person name="Devos D.P."/>
            <person name="Kaster A.-K."/>
            <person name="Ovreas L."/>
            <person name="Rohde M."/>
            <person name="Galperin M.Y."/>
            <person name="Jogler C."/>
        </authorList>
    </citation>
    <scope>NUCLEOTIDE SEQUENCE [LARGE SCALE GENOMIC DNA]</scope>
    <source>
        <strain evidence="21 22">Mal33</strain>
    </source>
</reference>
<protein>
    <recommendedName>
        <fullName evidence="3">histidine kinase</fullName>
        <ecNumber evidence="3">2.7.13.3</ecNumber>
    </recommendedName>
</protein>
<evidence type="ECO:0000256" key="9">
    <source>
        <dbReference type="ARBA" id="ARBA00022777"/>
    </source>
</evidence>
<dbReference type="SMART" id="SM00387">
    <property type="entry name" value="HATPase_c"/>
    <property type="match status" value="1"/>
</dbReference>
<keyword evidence="10" id="KW-0067">ATP-binding</keyword>
<evidence type="ECO:0000313" key="21">
    <source>
        <dbReference type="EMBL" id="QDV56871.1"/>
    </source>
</evidence>
<dbReference type="InterPro" id="IPR003660">
    <property type="entry name" value="HAMP_dom"/>
</dbReference>
<feature type="domain" description="Response regulatory" evidence="18">
    <location>
        <begin position="797"/>
        <end position="915"/>
    </location>
</feature>
<dbReference type="Gene3D" id="6.10.340.10">
    <property type="match status" value="1"/>
</dbReference>
<dbReference type="InterPro" id="IPR003594">
    <property type="entry name" value="HATPase_dom"/>
</dbReference>
<dbReference type="InterPro" id="IPR036097">
    <property type="entry name" value="HisK_dim/P_sf"/>
</dbReference>
<evidence type="ECO:0000256" key="12">
    <source>
        <dbReference type="ARBA" id="ARBA00023012"/>
    </source>
</evidence>
<dbReference type="SUPFAM" id="SSF47226">
    <property type="entry name" value="Histidine-containing phosphotransfer domain, HPT domain"/>
    <property type="match status" value="1"/>
</dbReference>
<dbReference type="PROSITE" id="PS50885">
    <property type="entry name" value="HAMP"/>
    <property type="match status" value="1"/>
</dbReference>
<keyword evidence="12" id="KW-0902">Two-component regulatory system</keyword>
<proteinExistence type="predicted"/>
<keyword evidence="9 21" id="KW-0418">Kinase</keyword>
<dbReference type="InterPro" id="IPR004358">
    <property type="entry name" value="Sig_transdc_His_kin-like_C"/>
</dbReference>
<feature type="compositionally biased region" description="Polar residues" evidence="15">
    <location>
        <begin position="927"/>
        <end position="943"/>
    </location>
</feature>
<evidence type="ECO:0000256" key="14">
    <source>
        <dbReference type="PROSITE-ProRule" id="PRU00169"/>
    </source>
</evidence>
<dbReference type="Pfam" id="PF00512">
    <property type="entry name" value="HisKA"/>
    <property type="match status" value="1"/>
</dbReference>
<gene>
    <name evidence="21" type="primary">barA_8</name>
    <name evidence="21" type="ORF">Mal33_28720</name>
</gene>
<dbReference type="Proteomes" id="UP000316770">
    <property type="component" value="Chromosome"/>
</dbReference>
<dbReference type="SUPFAM" id="SSF158472">
    <property type="entry name" value="HAMP domain-like"/>
    <property type="match status" value="1"/>
</dbReference>
<dbReference type="SUPFAM" id="SSF52172">
    <property type="entry name" value="CheY-like"/>
    <property type="match status" value="2"/>
</dbReference>
<dbReference type="RefSeq" id="WP_145285765.1">
    <property type="nucleotide sequence ID" value="NZ_CP036318.1"/>
</dbReference>
<dbReference type="InterPro" id="IPR008207">
    <property type="entry name" value="Sig_transdc_His_kin_Hpt_dom"/>
</dbReference>
<keyword evidence="22" id="KW-1185">Reference proteome</keyword>
<evidence type="ECO:0000256" key="2">
    <source>
        <dbReference type="ARBA" id="ARBA00004651"/>
    </source>
</evidence>
<dbReference type="Gene3D" id="1.10.287.130">
    <property type="match status" value="1"/>
</dbReference>
<dbReference type="InterPro" id="IPR029151">
    <property type="entry name" value="Sensor-like_sf"/>
</dbReference>
<accession>A0A518IUU9</accession>
<sequence>MTKLATASKQRPGSIARKVCLFVTVLLVGVTLVMSLVGFFLSREIVRQQVHERLRIVASTRHHIFSDYVAQQRVRIQHYADRYRLKAETLNRPRDPAKHAVAVEELLAESKEQFADIVDAWLTDTGGKVIASTDPGQLGKDFSKSESFLHGLGGPFVAAPVERDQTLLSHLTAPVTNASDRVVGVLFVVSEMTALRQLIRDHNGLGVTGDIMVASLHGDQLKYFFPSAVPRPATIAQATVMKRAIDGQSSVEAVQTQLADDLVLATFQPINLQPGVRDWGMVVKINVAEAYAPVYRLAKLMFVWQAILLVVVWTATQWLARRFTAPLDRLTRVVSQFASGHRELRAEVDSDDEIAALGDAFNKLADAVTRTEHDLEDRVLLRTGELQKEIDTRKEVQLQLVDARDLAEKANRSKSQFLANMSHEIRTPMNGILGMAQLLESGDLNAEQQSQLMAMQQCAQWLLQLLNDILDFSKIEAGMLSLEKVPFDFRECVDSTVATLAARGFDKDLELICRIAPDVPVRMVSDPGRLRQILFNLIGNAIKFTNRGHVFIEITAREIEFAKVELRIDVNDTGVGIAATNQEHIFEAFRQADSSTTREFGGTGLGLSISSQLVEAMDGKIELKSQVGQGSRFRVTMPMRYLQQPSVADPLQDTDFCVLVVDDHPRSLAAVCEMLESWGLSTRRAHDGQQAIGMLADHAVSIVLLDNTLEDMPARQCVTKIRQQPGCAKLPVVMMHGAYTPTQIDWWAQEGIDHLSKPVGHRRLRELLLYRLLGIAPQPVDDSTQVKLTTAAGKRLRVLLVEDSLVNRQVALGLLRRLKCDVDVATHGGEAVQQVTQQAYDVVLMDVQMPVMDGIKATVAIRATEAGSKRHLPIIAMTAAAMKGDRQRCFDAGMDGYISKPVTQESLVLEVTRVLGTNGGKGDTSDSRIWSHTQPATPSSVSVHSDEVSAVDGREQSAAQVDTVIEADASHAGLEHLCSEYSEQDALVIAKALVVEAPELIRTLQTSAANGDQRVLTRGAHTLKGSARVVQFEDVVELSAEIERLAREGKTEEAVAHLDDLVQRTRSMTEQVEKWIQCKTNGSA</sequence>
<dbReference type="Gene3D" id="3.30.450.20">
    <property type="entry name" value="PAS domain"/>
    <property type="match status" value="1"/>
</dbReference>
<dbReference type="AlphaFoldDB" id="A0A518IUU9"/>
<dbReference type="EMBL" id="CP036318">
    <property type="protein sequence ID" value="QDV56871.1"/>
    <property type="molecule type" value="Genomic_DNA"/>
</dbReference>
<dbReference type="GO" id="GO:0005524">
    <property type="term" value="F:ATP binding"/>
    <property type="evidence" value="ECO:0007669"/>
    <property type="project" value="UniProtKB-KW"/>
</dbReference>
<dbReference type="InterPro" id="IPR036641">
    <property type="entry name" value="HPT_dom_sf"/>
</dbReference>
<dbReference type="FunFam" id="1.10.287.130:FF:000002">
    <property type="entry name" value="Two-component osmosensing histidine kinase"/>
    <property type="match status" value="1"/>
</dbReference>
<dbReference type="PANTHER" id="PTHR45339">
    <property type="entry name" value="HYBRID SIGNAL TRANSDUCTION HISTIDINE KINASE J"/>
    <property type="match status" value="1"/>
</dbReference>
<feature type="domain" description="Histidine kinase" evidence="17">
    <location>
        <begin position="420"/>
        <end position="641"/>
    </location>
</feature>
<dbReference type="EC" id="2.7.13.3" evidence="3"/>
<evidence type="ECO:0000256" key="6">
    <source>
        <dbReference type="ARBA" id="ARBA00022679"/>
    </source>
</evidence>